<evidence type="ECO:0000313" key="1">
    <source>
        <dbReference type="EMBL" id="VUZ50255.1"/>
    </source>
</evidence>
<reference evidence="1 2" key="1">
    <citation type="submission" date="2019-07" db="EMBL/GenBank/DDBJ databases">
        <authorList>
            <person name="Jastrzebski P J."/>
            <person name="Paukszto L."/>
            <person name="Jastrzebski P J."/>
        </authorList>
    </citation>
    <scope>NUCLEOTIDE SEQUENCE [LARGE SCALE GENOMIC DNA]</scope>
    <source>
        <strain evidence="1 2">WMS-il1</strain>
    </source>
</reference>
<proteinExistence type="predicted"/>
<gene>
    <name evidence="1" type="ORF">WMSIL1_LOCUS9214</name>
</gene>
<organism evidence="1 2">
    <name type="scientific">Hymenolepis diminuta</name>
    <name type="common">Rat tapeworm</name>
    <dbReference type="NCBI Taxonomy" id="6216"/>
    <lineage>
        <taxon>Eukaryota</taxon>
        <taxon>Metazoa</taxon>
        <taxon>Spiralia</taxon>
        <taxon>Lophotrochozoa</taxon>
        <taxon>Platyhelminthes</taxon>
        <taxon>Cestoda</taxon>
        <taxon>Eucestoda</taxon>
        <taxon>Cyclophyllidea</taxon>
        <taxon>Hymenolepididae</taxon>
        <taxon>Hymenolepis</taxon>
    </lineage>
</organism>
<sequence length="116" mass="13420">MNVTQVTADSGDIQAVNKTVRFNDTVEVFQYQKAPKCLMLIQAKYVHLLEDEKDKRIYRSARLTGCTTRLNMSTTRRNKHGEICFIVNVEGNGEAELHRFKKLIHDKFSDILFTRA</sequence>
<protein>
    <submittedName>
        <fullName evidence="1">Uncharacterized protein</fullName>
    </submittedName>
</protein>
<name>A0A564YSQ3_HYMDI</name>
<dbReference type="Proteomes" id="UP000321570">
    <property type="component" value="Unassembled WGS sequence"/>
</dbReference>
<keyword evidence="2" id="KW-1185">Reference proteome</keyword>
<dbReference type="AlphaFoldDB" id="A0A564YSQ3"/>
<dbReference type="EMBL" id="CABIJS010000355">
    <property type="protein sequence ID" value="VUZ50255.1"/>
    <property type="molecule type" value="Genomic_DNA"/>
</dbReference>
<evidence type="ECO:0000313" key="2">
    <source>
        <dbReference type="Proteomes" id="UP000321570"/>
    </source>
</evidence>
<accession>A0A564YSQ3</accession>